<keyword evidence="2" id="KW-1133">Transmembrane helix</keyword>
<keyword evidence="3" id="KW-1185">Reference proteome</keyword>
<dbReference type="PANTHER" id="PTHR15887">
    <property type="entry name" value="TRANSMEMBRANE PROTEIN 69"/>
    <property type="match status" value="1"/>
</dbReference>
<feature type="region of interest" description="Disordered" evidence="1">
    <location>
        <begin position="321"/>
        <end position="352"/>
    </location>
</feature>
<organism evidence="4">
    <name type="scientific">Dissoconium aciculare CBS 342.82</name>
    <dbReference type="NCBI Taxonomy" id="1314786"/>
    <lineage>
        <taxon>Eukaryota</taxon>
        <taxon>Fungi</taxon>
        <taxon>Dikarya</taxon>
        <taxon>Ascomycota</taxon>
        <taxon>Pezizomycotina</taxon>
        <taxon>Dothideomycetes</taxon>
        <taxon>Dothideomycetidae</taxon>
        <taxon>Mycosphaerellales</taxon>
        <taxon>Dissoconiaceae</taxon>
        <taxon>Dissoconium</taxon>
    </lineage>
</organism>
<dbReference type="RefSeq" id="XP_033459130.1">
    <property type="nucleotide sequence ID" value="XM_033601500.1"/>
</dbReference>
<reference evidence="4" key="1">
    <citation type="submission" date="2020-01" db="EMBL/GenBank/DDBJ databases">
        <authorList>
            <consortium name="DOE Joint Genome Institute"/>
            <person name="Haridas S."/>
            <person name="Albert R."/>
            <person name="Binder M."/>
            <person name="Bloem J."/>
            <person name="Labutti K."/>
            <person name="Salamov A."/>
            <person name="Andreopoulos B."/>
            <person name="Baker S.E."/>
            <person name="Barry K."/>
            <person name="Bills G."/>
            <person name="Bluhm B.H."/>
            <person name="Cannon C."/>
            <person name="Castanera R."/>
            <person name="Culley D.E."/>
            <person name="Daum C."/>
            <person name="Ezra D."/>
            <person name="Gonzalez J.B."/>
            <person name="Henrissat B."/>
            <person name="Kuo A."/>
            <person name="Liang C."/>
            <person name="Lipzen A."/>
            <person name="Lutzoni F."/>
            <person name="Magnuson J."/>
            <person name="Mondo S."/>
            <person name="Nolan M."/>
            <person name="Ohm R."/>
            <person name="Pangilinan J."/>
            <person name="Park H.-J."/>
            <person name="Ramirez L."/>
            <person name="Alfaro M."/>
            <person name="Sun H."/>
            <person name="Tritt A."/>
            <person name="Yoshinaga Y."/>
            <person name="Zwiers L.-H."/>
            <person name="Turgeon B.G."/>
            <person name="Goodwin S.B."/>
            <person name="Spatafora J.W."/>
            <person name="Crous P.W."/>
            <person name="Grigoriev I.V."/>
        </authorList>
    </citation>
    <scope>NUCLEOTIDE SEQUENCE</scope>
    <source>
        <strain evidence="4">CBS 342.82</strain>
    </source>
</reference>
<proteinExistence type="predicted"/>
<dbReference type="Pfam" id="PF11911">
    <property type="entry name" value="DUF3429"/>
    <property type="match status" value="1"/>
</dbReference>
<evidence type="ECO:0000256" key="1">
    <source>
        <dbReference type="SAM" id="MobiDB-lite"/>
    </source>
</evidence>
<dbReference type="Proteomes" id="UP000504637">
    <property type="component" value="Unplaced"/>
</dbReference>
<accession>A0A6J3M3L8</accession>
<gene>
    <name evidence="4" type="ORF">K489DRAFT_320890</name>
</gene>
<feature type="transmembrane region" description="Helical" evidence="2">
    <location>
        <begin position="279"/>
        <end position="298"/>
    </location>
</feature>
<sequence>MFRTGASQGLLRSLNAASQPISRSVNAPLRTQFKSQLCTLSRRPQSLALSKPLTIQTLQLVRSSTDNRGPVDKIDVKHEAEIAKHKLEADPKLVSSQSTTHPVLGEVGGVAEVEHDTEMLAGVKHDLGVIRDTFSLQNVPKEAYYIGMAGVLPYLGTSLSTFYCAWEIQHNHATGAGFFMTDKTAELLLHVLEPLQVGYGASIISFLGAIHWGLEFARYGGSHGYKRYRTGVIATGLAWPTILLPVETALISQFALFTWLYYNDSRATKRGLAPSWYGVYRFILTFIVGSSIVVSLIGRGQITGHISQAPNAADRIQKLRESQTEQLEEEESARRKFLSSADDEEEEEEEEE</sequence>
<feature type="compositionally biased region" description="Acidic residues" evidence="1">
    <location>
        <begin position="341"/>
        <end position="352"/>
    </location>
</feature>
<keyword evidence="2" id="KW-0472">Membrane</keyword>
<dbReference type="AlphaFoldDB" id="A0A6J3M3L8"/>
<evidence type="ECO:0000313" key="3">
    <source>
        <dbReference type="Proteomes" id="UP000504637"/>
    </source>
</evidence>
<evidence type="ECO:0000313" key="4">
    <source>
        <dbReference type="RefSeq" id="XP_033459130.1"/>
    </source>
</evidence>
<reference evidence="4" key="2">
    <citation type="submission" date="2020-04" db="EMBL/GenBank/DDBJ databases">
        <authorList>
            <consortium name="NCBI Genome Project"/>
        </authorList>
    </citation>
    <scope>NUCLEOTIDE SEQUENCE</scope>
    <source>
        <strain evidence="4">CBS 342.82</strain>
    </source>
</reference>
<name>A0A6J3M3L8_9PEZI</name>
<feature type="transmembrane region" description="Helical" evidence="2">
    <location>
        <begin position="197"/>
        <end position="217"/>
    </location>
</feature>
<keyword evidence="2" id="KW-0812">Transmembrane</keyword>
<evidence type="ECO:0008006" key="5">
    <source>
        <dbReference type="Google" id="ProtNLM"/>
    </source>
</evidence>
<dbReference type="PANTHER" id="PTHR15887:SF1">
    <property type="entry name" value="TRANSMEMBRANE PROTEIN 69"/>
    <property type="match status" value="1"/>
</dbReference>
<protein>
    <recommendedName>
        <fullName evidence="5">Mitochondrial inner membrane protein 1</fullName>
    </recommendedName>
</protein>
<evidence type="ECO:0000256" key="2">
    <source>
        <dbReference type="SAM" id="Phobius"/>
    </source>
</evidence>
<reference evidence="4" key="3">
    <citation type="submission" date="2025-08" db="UniProtKB">
        <authorList>
            <consortium name="RefSeq"/>
        </authorList>
    </citation>
    <scope>IDENTIFICATION</scope>
    <source>
        <strain evidence="4">CBS 342.82</strain>
    </source>
</reference>
<dbReference type="GeneID" id="54359300"/>
<dbReference type="OrthoDB" id="194289at2759"/>
<feature type="transmembrane region" description="Helical" evidence="2">
    <location>
        <begin position="237"/>
        <end position="259"/>
    </location>
</feature>
<dbReference type="InterPro" id="IPR021836">
    <property type="entry name" value="DUF3429"/>
</dbReference>